<dbReference type="Proteomes" id="UP000035740">
    <property type="component" value="Unassembled WGS sequence"/>
</dbReference>
<dbReference type="Gramene" id="KMS95650">
    <property type="protein sequence ID" value="KMS95650"/>
    <property type="gene ID" value="BVRB_006250"/>
</dbReference>
<evidence type="ECO:0000313" key="2">
    <source>
        <dbReference type="Proteomes" id="UP000035740"/>
    </source>
</evidence>
<proteinExistence type="predicted"/>
<protein>
    <submittedName>
        <fullName evidence="1">Uncharacterized protein</fullName>
    </submittedName>
</protein>
<reference evidence="1 2" key="1">
    <citation type="journal article" date="2014" name="Nature">
        <title>The genome of the recently domesticated crop plant sugar beet (Beta vulgaris).</title>
        <authorList>
            <person name="Dohm J.C."/>
            <person name="Minoche A.E."/>
            <person name="Holtgrawe D."/>
            <person name="Capella-Gutierrez S."/>
            <person name="Zakrzewski F."/>
            <person name="Tafer H."/>
            <person name="Rupp O."/>
            <person name="Sorensen T.R."/>
            <person name="Stracke R."/>
            <person name="Reinhardt R."/>
            <person name="Goesmann A."/>
            <person name="Kraft T."/>
            <person name="Schulz B."/>
            <person name="Stadler P.F."/>
            <person name="Schmidt T."/>
            <person name="Gabaldon T."/>
            <person name="Lehrach H."/>
            <person name="Weisshaar B."/>
            <person name="Himmelbauer H."/>
        </authorList>
    </citation>
    <scope>NUCLEOTIDE SEQUENCE [LARGE SCALE GENOMIC DNA]</scope>
    <source>
        <tissue evidence="1">Taproot</tissue>
    </source>
</reference>
<gene>
    <name evidence="1" type="ORF">BVRB_006250</name>
</gene>
<dbReference type="EMBL" id="KQ090446">
    <property type="protein sequence ID" value="KMS95650.1"/>
    <property type="molecule type" value="Genomic_DNA"/>
</dbReference>
<sequence length="33" mass="3659">MEIIPNPKFVEGVKVFQLKIDVGAAIKFSLTIL</sequence>
<dbReference type="AlphaFoldDB" id="A0A0J8DXQ2"/>
<organism evidence="1 2">
    <name type="scientific">Beta vulgaris subsp. vulgaris</name>
    <name type="common">Beet</name>
    <dbReference type="NCBI Taxonomy" id="3555"/>
    <lineage>
        <taxon>Eukaryota</taxon>
        <taxon>Viridiplantae</taxon>
        <taxon>Streptophyta</taxon>
        <taxon>Embryophyta</taxon>
        <taxon>Tracheophyta</taxon>
        <taxon>Spermatophyta</taxon>
        <taxon>Magnoliopsida</taxon>
        <taxon>eudicotyledons</taxon>
        <taxon>Gunneridae</taxon>
        <taxon>Pentapetalae</taxon>
        <taxon>Caryophyllales</taxon>
        <taxon>Chenopodiaceae</taxon>
        <taxon>Betoideae</taxon>
        <taxon>Beta</taxon>
    </lineage>
</organism>
<dbReference type="OrthoDB" id="1741311at2759"/>
<keyword evidence="2" id="KW-1185">Reference proteome</keyword>
<accession>A0A0J8DXQ2</accession>
<evidence type="ECO:0000313" key="1">
    <source>
        <dbReference type="EMBL" id="KMS95650.1"/>
    </source>
</evidence>
<name>A0A0J8DXQ2_BETVV</name>